<name>A0A6C0B736_9ZZZZ</name>
<reference evidence="2" key="1">
    <citation type="journal article" date="2020" name="Nature">
        <title>Giant virus diversity and host interactions through global metagenomics.</title>
        <authorList>
            <person name="Schulz F."/>
            <person name="Roux S."/>
            <person name="Paez-Espino D."/>
            <person name="Jungbluth S."/>
            <person name="Walsh D.A."/>
            <person name="Denef V.J."/>
            <person name="McMahon K.D."/>
            <person name="Konstantinidis K.T."/>
            <person name="Eloe-Fadrosh E.A."/>
            <person name="Kyrpides N.C."/>
            <person name="Woyke T."/>
        </authorList>
    </citation>
    <scope>NUCLEOTIDE SEQUENCE</scope>
    <source>
        <strain evidence="2">GVMAG-M-3300010157-4</strain>
    </source>
</reference>
<dbReference type="InterPro" id="IPR001763">
    <property type="entry name" value="Rhodanese-like_dom"/>
</dbReference>
<feature type="domain" description="Rhodanese" evidence="1">
    <location>
        <begin position="78"/>
        <end position="105"/>
    </location>
</feature>
<sequence length="130" mass="15172">MGNTTQATANYDDIRHSQCILIHIMEDESILIERTILIEKETIKINSLLAENNYDTHIIVYGKNVDDYELLVQKRNQLLKLGFRNVWFYPGGLFEWILLRDVFGTRQFSTTADAKDLIKYRPKSGFNNTN</sequence>
<dbReference type="SUPFAM" id="SSF52821">
    <property type="entry name" value="Rhodanese/Cell cycle control phosphatase"/>
    <property type="match status" value="1"/>
</dbReference>
<evidence type="ECO:0000313" key="2">
    <source>
        <dbReference type="EMBL" id="QHS87674.1"/>
    </source>
</evidence>
<accession>A0A6C0B736</accession>
<proteinExistence type="predicted"/>
<evidence type="ECO:0000259" key="1">
    <source>
        <dbReference type="PROSITE" id="PS50206"/>
    </source>
</evidence>
<dbReference type="InterPro" id="IPR036873">
    <property type="entry name" value="Rhodanese-like_dom_sf"/>
</dbReference>
<dbReference type="PROSITE" id="PS50206">
    <property type="entry name" value="RHODANESE_3"/>
    <property type="match status" value="1"/>
</dbReference>
<organism evidence="2">
    <name type="scientific">viral metagenome</name>
    <dbReference type="NCBI Taxonomy" id="1070528"/>
    <lineage>
        <taxon>unclassified sequences</taxon>
        <taxon>metagenomes</taxon>
        <taxon>organismal metagenomes</taxon>
    </lineage>
</organism>
<dbReference type="Pfam" id="PF00581">
    <property type="entry name" value="Rhodanese"/>
    <property type="match status" value="1"/>
</dbReference>
<protein>
    <recommendedName>
        <fullName evidence="1">Rhodanese domain-containing protein</fullName>
    </recommendedName>
</protein>
<dbReference type="AlphaFoldDB" id="A0A6C0B736"/>
<dbReference type="EMBL" id="MN739085">
    <property type="protein sequence ID" value="QHS87674.1"/>
    <property type="molecule type" value="Genomic_DNA"/>
</dbReference>